<organism evidence="1 2">
    <name type="scientific">Melastoma candidum</name>
    <dbReference type="NCBI Taxonomy" id="119954"/>
    <lineage>
        <taxon>Eukaryota</taxon>
        <taxon>Viridiplantae</taxon>
        <taxon>Streptophyta</taxon>
        <taxon>Embryophyta</taxon>
        <taxon>Tracheophyta</taxon>
        <taxon>Spermatophyta</taxon>
        <taxon>Magnoliopsida</taxon>
        <taxon>eudicotyledons</taxon>
        <taxon>Gunneridae</taxon>
        <taxon>Pentapetalae</taxon>
        <taxon>rosids</taxon>
        <taxon>malvids</taxon>
        <taxon>Myrtales</taxon>
        <taxon>Melastomataceae</taxon>
        <taxon>Melastomatoideae</taxon>
        <taxon>Melastomateae</taxon>
        <taxon>Melastoma</taxon>
    </lineage>
</organism>
<evidence type="ECO:0000313" key="2">
    <source>
        <dbReference type="Proteomes" id="UP001057402"/>
    </source>
</evidence>
<reference evidence="2" key="1">
    <citation type="journal article" date="2023" name="Front. Plant Sci.">
        <title>Chromosomal-level genome assembly of Melastoma candidum provides insights into trichome evolution.</title>
        <authorList>
            <person name="Zhong Y."/>
            <person name="Wu W."/>
            <person name="Sun C."/>
            <person name="Zou P."/>
            <person name="Liu Y."/>
            <person name="Dai S."/>
            <person name="Zhou R."/>
        </authorList>
    </citation>
    <scope>NUCLEOTIDE SEQUENCE [LARGE SCALE GENOMIC DNA]</scope>
</reference>
<comment type="caution">
    <text evidence="1">The sequence shown here is derived from an EMBL/GenBank/DDBJ whole genome shotgun (WGS) entry which is preliminary data.</text>
</comment>
<name>A0ACB9R111_9MYRT</name>
<dbReference type="EMBL" id="CM042884">
    <property type="protein sequence ID" value="KAI4369682.1"/>
    <property type="molecule type" value="Genomic_DNA"/>
</dbReference>
<evidence type="ECO:0000313" key="1">
    <source>
        <dbReference type="EMBL" id="KAI4369682.1"/>
    </source>
</evidence>
<dbReference type="Proteomes" id="UP001057402">
    <property type="component" value="Chromosome 5"/>
</dbReference>
<accession>A0ACB9R111</accession>
<protein>
    <submittedName>
        <fullName evidence="1">Uncharacterized protein</fullName>
    </submittedName>
</protein>
<sequence length="143" mass="15857">MPAKPQSMEEPGKGVKDKGDEIHYRGVRKRPWGKYAAEIRNPTRRGSRMWLGTFDSAEDAARAYDRAAYRLRGETAILNFPAEYFPRPSHESGGAGAGGDKGAGSSSSSSGAQQVEKEIFEIEYLDDKLLEDLLDDQEKKEDC</sequence>
<gene>
    <name evidence="1" type="ORF">MLD38_018098</name>
</gene>
<proteinExistence type="predicted"/>
<keyword evidence="2" id="KW-1185">Reference proteome</keyword>